<dbReference type="NCBIfam" id="TIGR00225">
    <property type="entry name" value="prc"/>
    <property type="match status" value="1"/>
</dbReference>
<keyword evidence="8" id="KW-1185">Reference proteome</keyword>
<reference evidence="7 8" key="1">
    <citation type="submission" date="2019-03" db="EMBL/GenBank/DDBJ databases">
        <authorList>
            <person name="He R.-H."/>
        </authorList>
    </citation>
    <scope>NUCLEOTIDE SEQUENCE [LARGE SCALE GENOMIC DNA]</scope>
    <source>
        <strain evidence="8">SH 714</strain>
    </source>
</reference>
<dbReference type="PANTHER" id="PTHR32060:SF22">
    <property type="entry name" value="CARBOXYL-TERMINAL-PROCESSING PEPTIDASE 3, CHLOROPLASTIC"/>
    <property type="match status" value="1"/>
</dbReference>
<dbReference type="PANTHER" id="PTHR32060">
    <property type="entry name" value="TAIL-SPECIFIC PROTEASE"/>
    <property type="match status" value="1"/>
</dbReference>
<dbReference type="InterPro" id="IPR004447">
    <property type="entry name" value="Peptidase_S41A"/>
</dbReference>
<keyword evidence="4 5" id="KW-0720">Serine protease</keyword>
<dbReference type="EMBL" id="SOPW01000002">
    <property type="protein sequence ID" value="TFB24397.1"/>
    <property type="molecule type" value="Genomic_DNA"/>
</dbReference>
<sequence length="466" mass="52004">MVCRIILKERHFMKKIIRNMTSFSFVISFLTMLAIPASAITVEDVKPIIEEAYFEEVDESIYNGTVDDVFNELDPYSTYYTDEEYNQFMNSIEQSFVGIGISFEVVQEGAFIQYVFPGSPAEQAELEPGDIIIEVDGESLNGASSEKMVALIGGDVNTTVNLTIKRGETTFNVNIQREEIQAPIVQSGKLAGNIGYIHFSSFPGELTQMIQQHKQALNGVDGWIVDIRNNGGGLLTSAQKLLGMFEGIDTTMVANFKEYHDTIQTIDQDEKFSKPMNLLINEYSASASEIFAAALKDYEKATLFGNTTFGKGRMQNLFDLPEGGIVKLTVATFLSPFGNIIDGVGVEPHIKTNQPLEDAHWDQLNEVFEYNVFQHLEDINPDHQFKITLNQKADLETFKDKVKLATLGGELIDFEVDFLENNRYEVSPNSSLKSGGEYAMYIQPGWTNSEGRLANEGAIVRISVSE</sequence>
<dbReference type="PROSITE" id="PS50106">
    <property type="entry name" value="PDZ"/>
    <property type="match status" value="1"/>
</dbReference>
<dbReference type="InterPro" id="IPR001478">
    <property type="entry name" value="PDZ"/>
</dbReference>
<dbReference type="Proteomes" id="UP000297975">
    <property type="component" value="Unassembled WGS sequence"/>
</dbReference>
<dbReference type="SUPFAM" id="SSF52096">
    <property type="entry name" value="ClpP/crotonase"/>
    <property type="match status" value="1"/>
</dbReference>
<dbReference type="AlphaFoldDB" id="A0A4Y8IRP5"/>
<proteinExistence type="inferred from homology"/>
<dbReference type="Gene3D" id="3.90.226.10">
    <property type="entry name" value="2-enoyl-CoA Hydratase, Chain A, domain 1"/>
    <property type="match status" value="1"/>
</dbReference>
<organism evidence="7 8">
    <name type="scientific">Filobacillus milosensis</name>
    <dbReference type="NCBI Taxonomy" id="94137"/>
    <lineage>
        <taxon>Bacteria</taxon>
        <taxon>Bacillati</taxon>
        <taxon>Bacillota</taxon>
        <taxon>Bacilli</taxon>
        <taxon>Bacillales</taxon>
        <taxon>Bacillaceae</taxon>
        <taxon>Filobacillus</taxon>
    </lineage>
</organism>
<keyword evidence="2 5" id="KW-0645">Protease</keyword>
<dbReference type="CDD" id="cd07560">
    <property type="entry name" value="Peptidase_S41_CPP"/>
    <property type="match status" value="1"/>
</dbReference>
<dbReference type="GO" id="GO:0006508">
    <property type="term" value="P:proteolysis"/>
    <property type="evidence" value="ECO:0007669"/>
    <property type="project" value="UniProtKB-KW"/>
</dbReference>
<comment type="similarity">
    <text evidence="1 5">Belongs to the peptidase S41A family.</text>
</comment>
<evidence type="ECO:0000256" key="2">
    <source>
        <dbReference type="ARBA" id="ARBA00022670"/>
    </source>
</evidence>
<evidence type="ECO:0000313" key="8">
    <source>
        <dbReference type="Proteomes" id="UP000297975"/>
    </source>
</evidence>
<dbReference type="InterPro" id="IPR029045">
    <property type="entry name" value="ClpP/crotonase-like_dom_sf"/>
</dbReference>
<gene>
    <name evidence="7" type="ORF">E3U55_02535</name>
</gene>
<protein>
    <submittedName>
        <fullName evidence="7">S41 family peptidase</fullName>
    </submittedName>
</protein>
<evidence type="ECO:0000259" key="6">
    <source>
        <dbReference type="PROSITE" id="PS50106"/>
    </source>
</evidence>
<dbReference type="SUPFAM" id="SSF50156">
    <property type="entry name" value="PDZ domain-like"/>
    <property type="match status" value="1"/>
</dbReference>
<dbReference type="SMART" id="SM00245">
    <property type="entry name" value="TSPc"/>
    <property type="match status" value="1"/>
</dbReference>
<dbReference type="GO" id="GO:0004175">
    <property type="term" value="F:endopeptidase activity"/>
    <property type="evidence" value="ECO:0007669"/>
    <property type="project" value="TreeGrafter"/>
</dbReference>
<evidence type="ECO:0000256" key="1">
    <source>
        <dbReference type="ARBA" id="ARBA00009179"/>
    </source>
</evidence>
<dbReference type="OrthoDB" id="9812068at2"/>
<name>A0A4Y8IRP5_9BACI</name>
<dbReference type="InterPro" id="IPR036034">
    <property type="entry name" value="PDZ_sf"/>
</dbReference>
<evidence type="ECO:0000313" key="7">
    <source>
        <dbReference type="EMBL" id="TFB24397.1"/>
    </source>
</evidence>
<dbReference type="GO" id="GO:0030288">
    <property type="term" value="C:outer membrane-bounded periplasmic space"/>
    <property type="evidence" value="ECO:0007669"/>
    <property type="project" value="TreeGrafter"/>
</dbReference>
<dbReference type="SMART" id="SM00228">
    <property type="entry name" value="PDZ"/>
    <property type="match status" value="1"/>
</dbReference>
<dbReference type="InterPro" id="IPR005151">
    <property type="entry name" value="Tail-specific_protease"/>
</dbReference>
<evidence type="ECO:0000256" key="5">
    <source>
        <dbReference type="RuleBase" id="RU004404"/>
    </source>
</evidence>
<dbReference type="Pfam" id="PF03572">
    <property type="entry name" value="Peptidase_S41"/>
    <property type="match status" value="1"/>
</dbReference>
<accession>A0A4Y8IRP5</accession>
<dbReference type="Gene3D" id="3.30.750.44">
    <property type="match status" value="1"/>
</dbReference>
<dbReference type="Gene3D" id="2.30.42.10">
    <property type="match status" value="1"/>
</dbReference>
<dbReference type="CDD" id="cd06782">
    <property type="entry name" value="cpPDZ_CPP-like"/>
    <property type="match status" value="1"/>
</dbReference>
<keyword evidence="3 5" id="KW-0378">Hydrolase</keyword>
<evidence type="ECO:0000256" key="3">
    <source>
        <dbReference type="ARBA" id="ARBA00022801"/>
    </source>
</evidence>
<comment type="caution">
    <text evidence="7">The sequence shown here is derived from an EMBL/GenBank/DDBJ whole genome shotgun (WGS) entry which is preliminary data.</text>
</comment>
<dbReference type="GO" id="GO:0007165">
    <property type="term" value="P:signal transduction"/>
    <property type="evidence" value="ECO:0007669"/>
    <property type="project" value="TreeGrafter"/>
</dbReference>
<dbReference type="GO" id="GO:0008236">
    <property type="term" value="F:serine-type peptidase activity"/>
    <property type="evidence" value="ECO:0007669"/>
    <property type="project" value="UniProtKB-KW"/>
</dbReference>
<feature type="domain" description="PDZ" evidence="6">
    <location>
        <begin position="89"/>
        <end position="152"/>
    </location>
</feature>
<evidence type="ECO:0000256" key="4">
    <source>
        <dbReference type="ARBA" id="ARBA00022825"/>
    </source>
</evidence>
<dbReference type="Pfam" id="PF13180">
    <property type="entry name" value="PDZ_2"/>
    <property type="match status" value="1"/>
</dbReference>